<feature type="compositionally biased region" description="Polar residues" evidence="7">
    <location>
        <begin position="1"/>
        <end position="13"/>
    </location>
</feature>
<dbReference type="Pfam" id="PF25764">
    <property type="entry name" value="KIF21A_4th"/>
    <property type="match status" value="1"/>
</dbReference>
<accession>A0A4Z2AYG5</accession>
<feature type="coiled-coil region" evidence="6">
    <location>
        <begin position="412"/>
        <end position="456"/>
    </location>
</feature>
<evidence type="ECO:0000256" key="3">
    <source>
        <dbReference type="ARBA" id="ARBA00022741"/>
    </source>
</evidence>
<dbReference type="GO" id="GO:0005737">
    <property type="term" value="C:cytoplasm"/>
    <property type="evidence" value="ECO:0007669"/>
    <property type="project" value="UniProtKB-SubCell"/>
</dbReference>
<keyword evidence="5 6" id="KW-0175">Coiled coil</keyword>
<feature type="compositionally biased region" description="Polar residues" evidence="7">
    <location>
        <begin position="591"/>
        <end position="615"/>
    </location>
</feature>
<evidence type="ECO:0000256" key="4">
    <source>
        <dbReference type="ARBA" id="ARBA00022840"/>
    </source>
</evidence>
<dbReference type="SMART" id="SM01114">
    <property type="entry name" value="CXC"/>
    <property type="match status" value="1"/>
</dbReference>
<feature type="region of interest" description="Disordered" evidence="7">
    <location>
        <begin position="480"/>
        <end position="550"/>
    </location>
</feature>
<feature type="compositionally biased region" description="Acidic residues" evidence="7">
    <location>
        <begin position="515"/>
        <end position="526"/>
    </location>
</feature>
<dbReference type="Proteomes" id="UP000516260">
    <property type="component" value="Chromosome 9"/>
</dbReference>
<keyword evidence="4" id="KW-0067">ATP-binding</keyword>
<evidence type="ECO:0000256" key="1">
    <source>
        <dbReference type="ARBA" id="ARBA00004496"/>
    </source>
</evidence>
<evidence type="ECO:0000259" key="8">
    <source>
        <dbReference type="SMART" id="SM01114"/>
    </source>
</evidence>
<gene>
    <name evidence="9" type="ORF">fugu_009302</name>
</gene>
<comment type="subcellular location">
    <subcellularLocation>
        <location evidence="1">Cytoplasm</location>
    </subcellularLocation>
</comment>
<reference evidence="9 10" key="1">
    <citation type="submission" date="2019-04" db="EMBL/GenBank/DDBJ databases">
        <title>The sequence and de novo assembly of Takifugu bimaculatus genome using PacBio and Hi-C technologies.</title>
        <authorList>
            <person name="Xu P."/>
            <person name="Liu B."/>
            <person name="Zhou Z."/>
        </authorList>
    </citation>
    <scope>NUCLEOTIDE SEQUENCE [LARGE SCALE GENOMIC DNA]</scope>
    <source>
        <strain evidence="9">TB-2018</strain>
        <tissue evidence="9">Muscle</tissue>
    </source>
</reference>
<dbReference type="GO" id="GO:0005524">
    <property type="term" value="F:ATP binding"/>
    <property type="evidence" value="ECO:0007669"/>
    <property type="project" value="UniProtKB-KW"/>
</dbReference>
<comment type="caution">
    <text evidence="9">The sequence shown here is derived from an EMBL/GenBank/DDBJ whole genome shotgun (WGS) entry which is preliminary data.</text>
</comment>
<evidence type="ECO:0000256" key="7">
    <source>
        <dbReference type="SAM" id="MobiDB-lite"/>
    </source>
</evidence>
<feature type="coiled-coil region" evidence="6">
    <location>
        <begin position="327"/>
        <end position="361"/>
    </location>
</feature>
<organism evidence="9 10">
    <name type="scientific">Takifugu bimaculatus</name>
    <dbReference type="NCBI Taxonomy" id="433685"/>
    <lineage>
        <taxon>Eukaryota</taxon>
        <taxon>Metazoa</taxon>
        <taxon>Chordata</taxon>
        <taxon>Craniata</taxon>
        <taxon>Vertebrata</taxon>
        <taxon>Euteleostomi</taxon>
        <taxon>Actinopterygii</taxon>
        <taxon>Neopterygii</taxon>
        <taxon>Teleostei</taxon>
        <taxon>Neoteleostei</taxon>
        <taxon>Acanthomorphata</taxon>
        <taxon>Eupercaria</taxon>
        <taxon>Tetraodontiformes</taxon>
        <taxon>Tetradontoidea</taxon>
        <taxon>Tetraodontidae</taxon>
        <taxon>Takifugu</taxon>
    </lineage>
</organism>
<protein>
    <recommendedName>
        <fullName evidence="8">Tesmin/TSO1-like CXC domain-containing protein</fullName>
    </recommendedName>
</protein>
<evidence type="ECO:0000313" key="10">
    <source>
        <dbReference type="Proteomes" id="UP000516260"/>
    </source>
</evidence>
<dbReference type="PANTHER" id="PTHR47969">
    <property type="entry name" value="CHROMOSOME-ASSOCIATED KINESIN KIF4A-RELATED"/>
    <property type="match status" value="1"/>
</dbReference>
<evidence type="ECO:0000313" key="9">
    <source>
        <dbReference type="EMBL" id="TNM85124.1"/>
    </source>
</evidence>
<dbReference type="GO" id="GO:0051231">
    <property type="term" value="P:spindle elongation"/>
    <property type="evidence" value="ECO:0007669"/>
    <property type="project" value="TreeGrafter"/>
</dbReference>
<dbReference type="GO" id="GO:0007052">
    <property type="term" value="P:mitotic spindle organization"/>
    <property type="evidence" value="ECO:0007669"/>
    <property type="project" value="TreeGrafter"/>
</dbReference>
<dbReference type="GO" id="GO:0005875">
    <property type="term" value="C:microtubule associated complex"/>
    <property type="evidence" value="ECO:0007669"/>
    <property type="project" value="TreeGrafter"/>
</dbReference>
<proteinExistence type="predicted"/>
<dbReference type="GO" id="GO:0007018">
    <property type="term" value="P:microtubule-based movement"/>
    <property type="evidence" value="ECO:0007669"/>
    <property type="project" value="InterPro"/>
</dbReference>
<keyword evidence="3" id="KW-0547">Nucleotide-binding</keyword>
<name>A0A4Z2AYG5_9TELE</name>
<evidence type="ECO:0000256" key="6">
    <source>
        <dbReference type="SAM" id="Coils"/>
    </source>
</evidence>
<dbReference type="EMBL" id="SWLE01000022">
    <property type="protein sequence ID" value="TNM85124.1"/>
    <property type="molecule type" value="Genomic_DNA"/>
</dbReference>
<evidence type="ECO:0000256" key="2">
    <source>
        <dbReference type="ARBA" id="ARBA00022490"/>
    </source>
</evidence>
<keyword evidence="10" id="KW-1185">Reference proteome</keyword>
<sequence>MKKMCQNDSQLEPMQSEHQKNVQTLQTAVDSLQKEKDELVLALQSAKKDTNQAKLSEQRRKRLQELEGQLGDMKKKLLEQSKLLKVKESSVQKVSKLVQEIQAMKTQRTQLMRQMREDSEKFRNWKSKKDKEVLQLKEKDRKRQYELLKLERDFEKQANVLRRKTEEAAAANKRLKDALQKRSEVAEKRKDLQNRGMEGAAARIKTWVLNEVEVMVSTEEARRHLNDLLEDRKVLAQEINHLKQQMEAGGRPASKIRRRTLIISELENQGALETPLNKQVENLETEIGLRNAQIADLQQKVLAADSEGRLKQRIDGITSIVEAKCALKLLMAELVSAKTANAKLESEVKQEKGNTQDLRKMLADERNVMSTMDMEHQQQLVELEQGHQEKVLYLLNQLQNKSICESSEKQTQKDEDRERANEQELLQRLKLQEEELQQLREQSQKLVEQNEQYKQKFSWLQMASAKKVLTPTLSTENAMDDSFEYLPPKPKGKRFTTAKAPQNTTINMEELMSPSEEESEEEEDEWRPEKPEKGRRVSKKAKSTGCVCKGRCSNKQCRCRKGKMSCGENCQCDHEKCRNMDHQAPAGDASQAESLSRDSTSLQDQPSVSPDNTTFFKPPSCTPTKKVLKEIEDMGHNAVDLKLVRKPSFTEEEEEDDDEEERTTVSFLKKKKRILTSFQNSFFSGCTPIREES</sequence>
<feature type="region of interest" description="Disordered" evidence="7">
    <location>
        <begin position="580"/>
        <end position="621"/>
    </location>
</feature>
<feature type="region of interest" description="Disordered" evidence="7">
    <location>
        <begin position="1"/>
        <end position="25"/>
    </location>
</feature>
<dbReference type="PANTHER" id="PTHR47969:SF15">
    <property type="entry name" value="CHROMOSOME-ASSOCIATED KINESIN KIF4A-RELATED"/>
    <property type="match status" value="1"/>
</dbReference>
<dbReference type="InterPro" id="IPR027640">
    <property type="entry name" value="Kinesin-like_fam"/>
</dbReference>
<dbReference type="AlphaFoldDB" id="A0A4Z2AYG5"/>
<feature type="coiled-coil region" evidence="6">
    <location>
        <begin position="147"/>
        <end position="245"/>
    </location>
</feature>
<keyword evidence="2" id="KW-0963">Cytoplasm</keyword>
<evidence type="ECO:0000256" key="5">
    <source>
        <dbReference type="ARBA" id="ARBA00023054"/>
    </source>
</evidence>
<feature type="domain" description="Tesmin/TSO1-like CXC" evidence="8">
    <location>
        <begin position="541"/>
        <end position="583"/>
    </location>
</feature>
<dbReference type="GO" id="GO:0003777">
    <property type="term" value="F:microtubule motor activity"/>
    <property type="evidence" value="ECO:0007669"/>
    <property type="project" value="InterPro"/>
</dbReference>
<dbReference type="InterPro" id="IPR033467">
    <property type="entry name" value="Tesmin/TSO1-like_CXC"/>
</dbReference>